<proteinExistence type="predicted"/>
<reference evidence="3" key="1">
    <citation type="journal article" date="2024" name="Algal Res.">
        <title>Biochemical, toxicological and genomic investigation of a high-biomass producing Limnothrix strain isolated from Italian shallow drinking water reservoir.</title>
        <authorList>
            <person name="Simonazzi M."/>
            <person name="Shishido T.K."/>
            <person name="Delbaje E."/>
            <person name="Wahlsten M."/>
            <person name="Fewer D.P."/>
            <person name="Sivonen K."/>
            <person name="Pezzolesi L."/>
            <person name="Pistocchi R."/>
        </authorList>
    </citation>
    <scope>NUCLEOTIDE SEQUENCE [LARGE SCALE GENOMIC DNA]</scope>
    <source>
        <strain evidence="3">LRLZ20PSL1</strain>
    </source>
</reference>
<dbReference type="Gene3D" id="2.60.120.10">
    <property type="entry name" value="Jelly Rolls"/>
    <property type="match status" value="1"/>
</dbReference>
<dbReference type="InterPro" id="IPR014710">
    <property type="entry name" value="RmlC-like_jellyroll"/>
</dbReference>
<name>A0ABW7CBV5_9CYAN</name>
<evidence type="ECO:0000259" key="1">
    <source>
        <dbReference type="Pfam" id="PF07883"/>
    </source>
</evidence>
<dbReference type="Proteomes" id="UP001604335">
    <property type="component" value="Unassembled WGS sequence"/>
</dbReference>
<dbReference type="Pfam" id="PF07883">
    <property type="entry name" value="Cupin_2"/>
    <property type="match status" value="1"/>
</dbReference>
<accession>A0ABW7CBV5</accession>
<sequence length="111" mass="12934">MADSKIVASINNLFQNIPIELPEEIFETILQTPEIKIERILSKGHRSEPEFWYDQAQSEWVLVLQGHAHLELPEGIVELKPGDYFNIPAHQKHRVAWTDPDVETIWLAIFY</sequence>
<organism evidence="2 3">
    <name type="scientific">Limnothrix redekei LRLZ20PSL1</name>
    <dbReference type="NCBI Taxonomy" id="3112953"/>
    <lineage>
        <taxon>Bacteria</taxon>
        <taxon>Bacillati</taxon>
        <taxon>Cyanobacteriota</taxon>
        <taxon>Cyanophyceae</taxon>
        <taxon>Pseudanabaenales</taxon>
        <taxon>Pseudanabaenaceae</taxon>
        <taxon>Limnothrix</taxon>
    </lineage>
</organism>
<protein>
    <submittedName>
        <fullName evidence="2">Cupin domain-containing protein</fullName>
    </submittedName>
</protein>
<comment type="caution">
    <text evidence="2">The sequence shown here is derived from an EMBL/GenBank/DDBJ whole genome shotgun (WGS) entry which is preliminary data.</text>
</comment>
<gene>
    <name evidence="2" type="ORF">VPK24_13310</name>
</gene>
<feature type="domain" description="Cupin type-2" evidence="1">
    <location>
        <begin position="41"/>
        <end position="110"/>
    </location>
</feature>
<evidence type="ECO:0000313" key="2">
    <source>
        <dbReference type="EMBL" id="MFG3818623.1"/>
    </source>
</evidence>
<dbReference type="SUPFAM" id="SSF51182">
    <property type="entry name" value="RmlC-like cupins"/>
    <property type="match status" value="1"/>
</dbReference>
<dbReference type="EMBL" id="JAZAQF010000078">
    <property type="protein sequence ID" value="MFG3818623.1"/>
    <property type="molecule type" value="Genomic_DNA"/>
</dbReference>
<dbReference type="InterPro" id="IPR013096">
    <property type="entry name" value="Cupin_2"/>
</dbReference>
<dbReference type="InterPro" id="IPR011051">
    <property type="entry name" value="RmlC_Cupin_sf"/>
</dbReference>
<evidence type="ECO:0000313" key="3">
    <source>
        <dbReference type="Proteomes" id="UP001604335"/>
    </source>
</evidence>
<dbReference type="CDD" id="cd06981">
    <property type="entry name" value="cupin_reut_a1446"/>
    <property type="match status" value="1"/>
</dbReference>
<dbReference type="RefSeq" id="WP_393014070.1">
    <property type="nucleotide sequence ID" value="NZ_JAZAQF010000078.1"/>
</dbReference>
<keyword evidence="3" id="KW-1185">Reference proteome</keyword>